<sequence>MTDKELFDENFSYYFKEAANCSVSTSTYKGCYAIGSSEVASDLMCHWFAFGHSNACSMACLLNLTW</sequence>
<reference evidence="1" key="1">
    <citation type="submission" date="2012-11" db="EMBL/GenBank/DDBJ databases">
        <title>Permanent draft genomes of Rhodopirellula europaea strain SH398 and 6C.</title>
        <authorList>
            <person name="Richter M."/>
            <person name="Richter-Heitmann T."/>
            <person name="Frank C."/>
            <person name="Harder J."/>
            <person name="Glockner F.O."/>
        </authorList>
    </citation>
    <scope>NUCLEOTIDE SEQUENCE</scope>
    <source>
        <strain evidence="1">6C</strain>
    </source>
</reference>
<accession>M2AYG3</accession>
<dbReference type="RefSeq" id="WP_008659580.1">
    <property type="nucleotide sequence ID" value="NZ_ANMO01000201.1"/>
</dbReference>
<dbReference type="EMBL" id="ANMO01000201">
    <property type="protein sequence ID" value="EMB15009.1"/>
    <property type="molecule type" value="Genomic_DNA"/>
</dbReference>
<protein>
    <submittedName>
        <fullName evidence="1">Uncharacterized protein</fullName>
    </submittedName>
</protein>
<name>M2AYG3_9BACT</name>
<dbReference type="Proteomes" id="UP000011529">
    <property type="component" value="Unassembled WGS sequence"/>
</dbReference>
<dbReference type="PATRIC" id="fig|1263867.3.peg.4563"/>
<proteinExistence type="predicted"/>
<evidence type="ECO:0000313" key="1">
    <source>
        <dbReference type="EMBL" id="EMB15009.1"/>
    </source>
</evidence>
<organism evidence="1 2">
    <name type="scientific">Rhodopirellula europaea 6C</name>
    <dbReference type="NCBI Taxonomy" id="1263867"/>
    <lineage>
        <taxon>Bacteria</taxon>
        <taxon>Pseudomonadati</taxon>
        <taxon>Planctomycetota</taxon>
        <taxon>Planctomycetia</taxon>
        <taxon>Pirellulales</taxon>
        <taxon>Pirellulaceae</taxon>
        <taxon>Rhodopirellula</taxon>
    </lineage>
</organism>
<comment type="caution">
    <text evidence="1">The sequence shown here is derived from an EMBL/GenBank/DDBJ whole genome shotgun (WGS) entry which is preliminary data.</text>
</comment>
<reference evidence="1" key="2">
    <citation type="journal article" date="2013" name="Mar. Genomics">
        <title>Expression of sulfatases in Rhodopirellula baltica and the diversity of sulfatases in the genus Rhodopirellula.</title>
        <authorList>
            <person name="Wegner C.E."/>
            <person name="Richter-Heitmann T."/>
            <person name="Klindworth A."/>
            <person name="Klockow C."/>
            <person name="Richter M."/>
            <person name="Achstetter T."/>
            <person name="Glockner F.O."/>
            <person name="Harder J."/>
        </authorList>
    </citation>
    <scope>NUCLEOTIDE SEQUENCE [LARGE SCALE GENOMIC DNA]</scope>
    <source>
        <strain evidence="1">6C</strain>
    </source>
</reference>
<keyword evidence="2" id="KW-1185">Reference proteome</keyword>
<dbReference type="AlphaFoldDB" id="M2AYG3"/>
<gene>
    <name evidence="1" type="ORF">RE6C_04259</name>
</gene>
<evidence type="ECO:0000313" key="2">
    <source>
        <dbReference type="Proteomes" id="UP000011529"/>
    </source>
</evidence>